<dbReference type="InterPro" id="IPR026508">
    <property type="entry name" value="TMEM164"/>
</dbReference>
<keyword evidence="3" id="KW-1185">Reference proteome</keyword>
<dbReference type="PANTHER" id="PTHR20948:SF2">
    <property type="entry name" value="TRANSMEMBRANE PROTEIN 164"/>
    <property type="match status" value="1"/>
</dbReference>
<proteinExistence type="predicted"/>
<sequence>MLKTSVMANSLEALVDLADFLKATYWSTISCTVFFAERKLSSLSTHESKRLLVDAVEGIALEIVLLILVPATGLIAELLLLLAGISVQVTVCLERLLRLLEAGAGAANALLISLEGVEARDSLPPLLAPLSLVAELLPSLFFALGIYILAAKHSKATVALFKIQMNTLNGPLLAFIFPEVKKRILPHFGGNIT</sequence>
<protein>
    <submittedName>
        <fullName evidence="2">Uncharacterized protein</fullName>
    </submittedName>
</protein>
<keyword evidence="1" id="KW-1133">Transmembrane helix</keyword>
<dbReference type="VEuPathDB" id="VectorBase:GPAI034356"/>
<dbReference type="PANTHER" id="PTHR20948">
    <property type="entry name" value="TRANSMEMBRANE PROTEIN 164"/>
    <property type="match status" value="1"/>
</dbReference>
<keyword evidence="1" id="KW-0472">Membrane</keyword>
<dbReference type="AlphaFoldDB" id="A0A1B0A4M7"/>
<name>A0A1B0A4M7_GLOPL</name>
<reference evidence="2" key="2">
    <citation type="submission" date="2020-05" db="UniProtKB">
        <authorList>
            <consortium name="EnsemblMetazoa"/>
        </authorList>
    </citation>
    <scope>IDENTIFICATION</scope>
    <source>
        <strain evidence="2">IAEA</strain>
    </source>
</reference>
<evidence type="ECO:0000256" key="1">
    <source>
        <dbReference type="SAM" id="Phobius"/>
    </source>
</evidence>
<feature type="transmembrane region" description="Helical" evidence="1">
    <location>
        <begin position="126"/>
        <end position="150"/>
    </location>
</feature>
<reference evidence="3" key="1">
    <citation type="submission" date="2014-03" db="EMBL/GenBank/DDBJ databases">
        <authorList>
            <person name="Aksoy S."/>
            <person name="Warren W."/>
            <person name="Wilson R.K."/>
        </authorList>
    </citation>
    <scope>NUCLEOTIDE SEQUENCE [LARGE SCALE GENOMIC DNA]</scope>
    <source>
        <strain evidence="3">IAEA</strain>
    </source>
</reference>
<accession>A0A1B0A4M7</accession>
<keyword evidence="1" id="KW-0812">Transmembrane</keyword>
<organism evidence="2 3">
    <name type="scientific">Glossina pallidipes</name>
    <name type="common">Tsetse fly</name>
    <dbReference type="NCBI Taxonomy" id="7398"/>
    <lineage>
        <taxon>Eukaryota</taxon>
        <taxon>Metazoa</taxon>
        <taxon>Ecdysozoa</taxon>
        <taxon>Arthropoda</taxon>
        <taxon>Hexapoda</taxon>
        <taxon>Insecta</taxon>
        <taxon>Pterygota</taxon>
        <taxon>Neoptera</taxon>
        <taxon>Endopterygota</taxon>
        <taxon>Diptera</taxon>
        <taxon>Brachycera</taxon>
        <taxon>Muscomorpha</taxon>
        <taxon>Hippoboscoidea</taxon>
        <taxon>Glossinidae</taxon>
        <taxon>Glossina</taxon>
    </lineage>
</organism>
<dbReference type="Proteomes" id="UP000092445">
    <property type="component" value="Unassembled WGS sequence"/>
</dbReference>
<evidence type="ECO:0000313" key="2">
    <source>
        <dbReference type="EnsemblMetazoa" id="GPAI034356-PA"/>
    </source>
</evidence>
<dbReference type="EnsemblMetazoa" id="GPAI034356-RA">
    <property type="protein sequence ID" value="GPAI034356-PA"/>
    <property type="gene ID" value="GPAI034356"/>
</dbReference>
<feature type="transmembrane region" description="Helical" evidence="1">
    <location>
        <begin position="59"/>
        <end position="84"/>
    </location>
</feature>
<evidence type="ECO:0000313" key="3">
    <source>
        <dbReference type="Proteomes" id="UP000092445"/>
    </source>
</evidence>